<feature type="compositionally biased region" description="Basic and acidic residues" evidence="2">
    <location>
        <begin position="394"/>
        <end position="403"/>
    </location>
</feature>
<reference evidence="3 4" key="1">
    <citation type="submission" date="2024-01" db="EMBL/GenBank/DDBJ databases">
        <title>Comparative genomics of Cryptococcus and Kwoniella reveals pathogenesis evolution and contrasting modes of karyotype evolution via chromosome fusion or intercentromeric recombination.</title>
        <authorList>
            <person name="Coelho M.A."/>
            <person name="David-Palma M."/>
            <person name="Shea T."/>
            <person name="Bowers K."/>
            <person name="McGinley-Smith S."/>
            <person name="Mohammad A.W."/>
            <person name="Gnirke A."/>
            <person name="Yurkov A.M."/>
            <person name="Nowrousian M."/>
            <person name="Sun S."/>
            <person name="Cuomo C.A."/>
            <person name="Heitman J."/>
        </authorList>
    </citation>
    <scope>NUCLEOTIDE SEQUENCE [LARGE SCALE GENOMIC DNA]</scope>
    <source>
        <strain evidence="3 4">CBS 6074</strain>
    </source>
</reference>
<accession>A0AAX4K2T9</accession>
<feature type="region of interest" description="Disordered" evidence="2">
    <location>
        <begin position="524"/>
        <end position="546"/>
    </location>
</feature>
<feature type="compositionally biased region" description="Low complexity" evidence="2">
    <location>
        <begin position="421"/>
        <end position="437"/>
    </location>
</feature>
<organism evidence="3 4">
    <name type="scientific">Kwoniella dendrophila CBS 6074</name>
    <dbReference type="NCBI Taxonomy" id="1295534"/>
    <lineage>
        <taxon>Eukaryota</taxon>
        <taxon>Fungi</taxon>
        <taxon>Dikarya</taxon>
        <taxon>Basidiomycota</taxon>
        <taxon>Agaricomycotina</taxon>
        <taxon>Tremellomycetes</taxon>
        <taxon>Tremellales</taxon>
        <taxon>Cryptococcaceae</taxon>
        <taxon>Kwoniella</taxon>
    </lineage>
</organism>
<dbReference type="InterPro" id="IPR036322">
    <property type="entry name" value="WD40_repeat_dom_sf"/>
</dbReference>
<feature type="compositionally biased region" description="Low complexity" evidence="2">
    <location>
        <begin position="323"/>
        <end position="340"/>
    </location>
</feature>
<gene>
    <name evidence="3" type="ORF">L201_006845</name>
</gene>
<dbReference type="Gene3D" id="2.130.10.10">
    <property type="entry name" value="YVTN repeat-like/Quinoprotein amine dehydrogenase"/>
    <property type="match status" value="1"/>
</dbReference>
<dbReference type="RefSeq" id="XP_066078658.1">
    <property type="nucleotide sequence ID" value="XM_066222561.1"/>
</dbReference>
<evidence type="ECO:0000256" key="1">
    <source>
        <dbReference type="SAM" id="Coils"/>
    </source>
</evidence>
<feature type="coiled-coil region" evidence="1">
    <location>
        <begin position="553"/>
        <end position="598"/>
    </location>
</feature>
<proteinExistence type="predicted"/>
<feature type="compositionally biased region" description="Basic and acidic residues" evidence="2">
    <location>
        <begin position="361"/>
        <end position="374"/>
    </location>
</feature>
<dbReference type="EMBL" id="CP144106">
    <property type="protein sequence ID" value="WWC91896.1"/>
    <property type="molecule type" value="Genomic_DNA"/>
</dbReference>
<feature type="region of interest" description="Disordered" evidence="2">
    <location>
        <begin position="462"/>
        <end position="500"/>
    </location>
</feature>
<feature type="compositionally biased region" description="Basic and acidic residues" evidence="2">
    <location>
        <begin position="537"/>
        <end position="546"/>
    </location>
</feature>
<feature type="region of interest" description="Disordered" evidence="2">
    <location>
        <begin position="318"/>
        <end position="439"/>
    </location>
</feature>
<dbReference type="GeneID" id="91097514"/>
<keyword evidence="4" id="KW-1185">Reference proteome</keyword>
<dbReference type="InterPro" id="IPR015943">
    <property type="entry name" value="WD40/YVTN_repeat-like_dom_sf"/>
</dbReference>
<dbReference type="AlphaFoldDB" id="A0AAX4K2T9"/>
<dbReference type="SUPFAM" id="SSF50978">
    <property type="entry name" value="WD40 repeat-like"/>
    <property type="match status" value="1"/>
</dbReference>
<evidence type="ECO:0000313" key="4">
    <source>
        <dbReference type="Proteomes" id="UP001355207"/>
    </source>
</evidence>
<evidence type="ECO:0000256" key="2">
    <source>
        <dbReference type="SAM" id="MobiDB-lite"/>
    </source>
</evidence>
<sequence>MTLLLTHPQSISLITLPKPFPTSITPSTLSLPSRFPSSSSSSTSPQVTTSSTGNIYLWSTCTGIVWEYDSKGRRISEISFPGEKVNKVLALNKNHVMVNLKGKDVLQVMEKVESKWKCLNTLQAPKGELSALISNAASSLVATGSNQGELAVFDQITGERTVVQLEDKAEGSISPLLTFCLSLPSTLLLPTPSVLLRLTLPATPSSSSVDMRELPIKGPILDITFSPVTETADGIKKGGLCAVLKANGEVALIGLENDSTPKPKIIQFNDDLMGLNFLDGATLAGRTKQGGLLVKDLRSLSKPPIPISCPESITSIRILPSMPRSTRPSLTHSSTSSRRTPLSDKNVGNIPTPPPVPILKQDIKGKAPIRETELKSPTIKRRKSQVDLTGTQEQNKEKPKERVVSAPVTTNQAENDRARQPRQSNLSSRSRSASGPSIAVAENHIINRIRHDVTMRSNTPIIEEEEEEQPLPSEQIGETSTDRGTHHHQQQEEYLSSSSKQLQAQDQIVGQNEYYEEPSMNLDWVLKPPSESTARSRVKENSKAEEMDNRQLIEELYRRMSEMQMDMLRMKRTFRNELRRTTESLKQESLENQELIERQRREINRLRRGY</sequence>
<name>A0AAX4K2T9_9TREE</name>
<protein>
    <submittedName>
        <fullName evidence="3">Uncharacterized protein</fullName>
    </submittedName>
</protein>
<dbReference type="Proteomes" id="UP001355207">
    <property type="component" value="Chromosome 9"/>
</dbReference>
<evidence type="ECO:0000313" key="3">
    <source>
        <dbReference type="EMBL" id="WWC91896.1"/>
    </source>
</evidence>
<keyword evidence="1" id="KW-0175">Coiled coil</keyword>